<dbReference type="EMBL" id="CADCUQ010000117">
    <property type="protein sequence ID" value="CAA9378121.1"/>
    <property type="molecule type" value="Genomic_DNA"/>
</dbReference>
<gene>
    <name evidence="2" type="ORF">AVDCRST_MAG64-426</name>
</gene>
<organism evidence="2">
    <name type="scientific">uncultured Phycisphaerae bacterium</name>
    <dbReference type="NCBI Taxonomy" id="904963"/>
    <lineage>
        <taxon>Bacteria</taxon>
        <taxon>Pseudomonadati</taxon>
        <taxon>Planctomycetota</taxon>
        <taxon>Phycisphaerae</taxon>
        <taxon>environmental samples</taxon>
    </lineage>
</organism>
<feature type="non-terminal residue" evidence="2">
    <location>
        <position position="85"/>
    </location>
</feature>
<feature type="compositionally biased region" description="Basic residues" evidence="1">
    <location>
        <begin position="32"/>
        <end position="42"/>
    </location>
</feature>
<feature type="non-terminal residue" evidence="2">
    <location>
        <position position="1"/>
    </location>
</feature>
<feature type="compositionally biased region" description="Basic residues" evidence="1">
    <location>
        <begin position="76"/>
        <end position="85"/>
    </location>
</feature>
<evidence type="ECO:0000256" key="1">
    <source>
        <dbReference type="SAM" id="MobiDB-lite"/>
    </source>
</evidence>
<feature type="region of interest" description="Disordered" evidence="1">
    <location>
        <begin position="24"/>
        <end position="85"/>
    </location>
</feature>
<proteinExistence type="predicted"/>
<protein>
    <submittedName>
        <fullName evidence="2">Uncharacterized protein</fullName>
    </submittedName>
</protein>
<name>A0A6J4N5B5_9BACT</name>
<evidence type="ECO:0000313" key="2">
    <source>
        <dbReference type="EMBL" id="CAA9378121.1"/>
    </source>
</evidence>
<dbReference type="AlphaFoldDB" id="A0A6J4N5B5"/>
<sequence length="85" mass="8683">EHRRNPPGREGARAGALAAALLAGSLGPHAQPRFRHRPRPVQRRGLAQPVPPPGRTSAVGPTGAGVQTVARSGGAQRRHPGGAAL</sequence>
<reference evidence="2" key="1">
    <citation type="submission" date="2020-02" db="EMBL/GenBank/DDBJ databases">
        <authorList>
            <person name="Meier V. D."/>
        </authorList>
    </citation>
    <scope>NUCLEOTIDE SEQUENCE</scope>
    <source>
        <strain evidence="2">AVDCRST_MAG64</strain>
    </source>
</reference>
<accession>A0A6J4N5B5</accession>